<accession>A0A8J3RXQ0</accession>
<evidence type="ECO:0000313" key="10">
    <source>
        <dbReference type="EMBL" id="GIH83129.1"/>
    </source>
</evidence>
<feature type="transmembrane region" description="Helical" evidence="8">
    <location>
        <begin position="489"/>
        <end position="508"/>
    </location>
</feature>
<dbReference type="GO" id="GO:0005886">
    <property type="term" value="C:plasma membrane"/>
    <property type="evidence" value="ECO:0007669"/>
    <property type="project" value="UniProtKB-SubCell"/>
</dbReference>
<feature type="transmembrane region" description="Helical" evidence="8">
    <location>
        <begin position="765"/>
        <end position="790"/>
    </location>
</feature>
<dbReference type="PANTHER" id="PTHR33406:SF6">
    <property type="entry name" value="MEMBRANE PROTEIN YDGH-RELATED"/>
    <property type="match status" value="1"/>
</dbReference>
<dbReference type="SUPFAM" id="SSF82866">
    <property type="entry name" value="Multidrug efflux transporter AcrB transmembrane domain"/>
    <property type="match status" value="2"/>
</dbReference>
<gene>
    <name evidence="10" type="primary">actII-3</name>
    <name evidence="10" type="ORF">Pro02_15370</name>
</gene>
<evidence type="ECO:0000313" key="11">
    <source>
        <dbReference type="Proteomes" id="UP000655044"/>
    </source>
</evidence>
<keyword evidence="4 8" id="KW-0812">Transmembrane</keyword>
<feature type="transmembrane region" description="Helical" evidence="8">
    <location>
        <begin position="432"/>
        <end position="451"/>
    </location>
</feature>
<evidence type="ECO:0000259" key="9">
    <source>
        <dbReference type="PROSITE" id="PS50156"/>
    </source>
</evidence>
<feature type="transmembrane region" description="Helical" evidence="8">
    <location>
        <begin position="315"/>
        <end position="341"/>
    </location>
</feature>
<evidence type="ECO:0000256" key="5">
    <source>
        <dbReference type="ARBA" id="ARBA00022989"/>
    </source>
</evidence>
<dbReference type="Proteomes" id="UP000655044">
    <property type="component" value="Unassembled WGS sequence"/>
</dbReference>
<sequence>MVPGLLPGRPDSPPPGRPGSPRPGGADVPRPDGPGPPPSGHRDCLRPGGPEPGRPDDSPPPGRPWSGRTIAGLLCGRRTKWLVLVVWLGVIAVAGSFAGRLESVQKDDIAAYLPGSADSAQAVKRILGMQGENLSPATLVYERRGGITRADQDEIARDMKAFAGIDGVVAELPTPTGGRTFDRDDLDRELKPYRDAKGNLPEQLQAVERKLRIPKLTKTIKLLVAQKSKDGEAVQVVVIVRDHGGRETAQIIDRVRRVLDDGRPAGLAAHITGMVGFQADALAVFSTVDTDLLLAAMGVAVVVLLITYRSAVLWLFPLGIVGVGLSVAMGVNYGLAAAGVITVSSVAVSLLMVLVVGAGTDYALLIVARYREELRRHEDRHEAMAIALRRAGPAVVASAATVVAGLLCLVVAELNSTKGLGPVSAVGVTSAMLAMMTLLPAVMVICGRWVFWPMIPHYDPHAGETGAGAGAGGGVWGRLGRRIARNPRLVWIVTFAALAACATGLAAYREGGLDNADVFLGRPDSVVGQEVAARHFPAATSDPVQVVTTEQYVKDVIVDTAQRPEVTAISLGAAGNGDILLNVTVRSGDGEESERQEVLALRDRLRAVAAPDVNVGGNVALIADLERGAERDREVIIPLVLLVVFAVLALLLRSLVAPLLLLVTVVVSFLATLGISALAFTHLFGFAGVDQGFVLLVFVFLVALGVDYNIFLMHRVREEAHRHSTARAAVLGLEATGGVITSAGVVLAGTFAVLVVLPLSQTVQIAFSVAVGVLLDTMIVRSVLVTALTLDAGDAIWWPGRLARGFRWWRGGTPLARFRTSRVRPQVMLRTRRAVRPRVMLRPRPGTVGKRERREGEFSGK</sequence>
<protein>
    <submittedName>
        <fullName evidence="10">Putative membrane protein ActII-3</fullName>
    </submittedName>
</protein>
<dbReference type="EMBL" id="BOOI01000011">
    <property type="protein sequence ID" value="GIH83129.1"/>
    <property type="molecule type" value="Genomic_DNA"/>
</dbReference>
<feature type="compositionally biased region" description="Pro residues" evidence="7">
    <location>
        <begin position="10"/>
        <end position="21"/>
    </location>
</feature>
<evidence type="ECO:0000256" key="2">
    <source>
        <dbReference type="ARBA" id="ARBA00010157"/>
    </source>
</evidence>
<evidence type="ECO:0000256" key="3">
    <source>
        <dbReference type="ARBA" id="ARBA00022475"/>
    </source>
</evidence>
<feature type="transmembrane region" description="Helical" evidence="8">
    <location>
        <begin position="659"/>
        <end position="680"/>
    </location>
</feature>
<reference evidence="10" key="1">
    <citation type="submission" date="2021-01" db="EMBL/GenBank/DDBJ databases">
        <title>Whole genome shotgun sequence of Planobispora rosea NBRC 15558.</title>
        <authorList>
            <person name="Komaki H."/>
            <person name="Tamura T."/>
        </authorList>
    </citation>
    <scope>NUCLEOTIDE SEQUENCE</scope>
    <source>
        <strain evidence="10">NBRC 15558</strain>
    </source>
</reference>
<dbReference type="InterPro" id="IPR000731">
    <property type="entry name" value="SSD"/>
</dbReference>
<feature type="transmembrane region" description="Helical" evidence="8">
    <location>
        <begin position="391"/>
        <end position="412"/>
    </location>
</feature>
<feature type="domain" description="SSD" evidence="9">
    <location>
        <begin position="320"/>
        <end position="445"/>
    </location>
</feature>
<keyword evidence="5 8" id="KW-1133">Transmembrane helix</keyword>
<keyword evidence="6 8" id="KW-0472">Membrane</keyword>
<feature type="transmembrane region" description="Helical" evidence="8">
    <location>
        <begin position="347"/>
        <end position="370"/>
    </location>
</feature>
<dbReference type="InterPro" id="IPR050545">
    <property type="entry name" value="Mycobact_MmpL"/>
</dbReference>
<dbReference type="AlphaFoldDB" id="A0A8J3RXQ0"/>
<comment type="caution">
    <text evidence="10">The sequence shown here is derived from an EMBL/GenBank/DDBJ whole genome shotgun (WGS) entry which is preliminary data.</text>
</comment>
<evidence type="ECO:0000256" key="7">
    <source>
        <dbReference type="SAM" id="MobiDB-lite"/>
    </source>
</evidence>
<keyword evidence="11" id="KW-1185">Reference proteome</keyword>
<dbReference type="Gene3D" id="1.20.1640.10">
    <property type="entry name" value="Multidrug efflux transporter AcrB transmembrane domain"/>
    <property type="match status" value="2"/>
</dbReference>
<organism evidence="10 11">
    <name type="scientific">Planobispora rosea</name>
    <dbReference type="NCBI Taxonomy" id="35762"/>
    <lineage>
        <taxon>Bacteria</taxon>
        <taxon>Bacillati</taxon>
        <taxon>Actinomycetota</taxon>
        <taxon>Actinomycetes</taxon>
        <taxon>Streptosporangiales</taxon>
        <taxon>Streptosporangiaceae</taxon>
        <taxon>Planobispora</taxon>
    </lineage>
</organism>
<feature type="region of interest" description="Disordered" evidence="7">
    <location>
        <begin position="842"/>
        <end position="861"/>
    </location>
</feature>
<feature type="region of interest" description="Disordered" evidence="7">
    <location>
        <begin position="1"/>
        <end position="65"/>
    </location>
</feature>
<proteinExistence type="inferred from homology"/>
<feature type="domain" description="SSD" evidence="9">
    <location>
        <begin position="662"/>
        <end position="790"/>
    </location>
</feature>
<comment type="similarity">
    <text evidence="2">Belongs to the resistance-nodulation-cell division (RND) (TC 2.A.6) family. MmpL subfamily.</text>
</comment>
<feature type="transmembrane region" description="Helical" evidence="8">
    <location>
        <begin position="635"/>
        <end position="652"/>
    </location>
</feature>
<dbReference type="InterPro" id="IPR004869">
    <property type="entry name" value="MMPL_dom"/>
</dbReference>
<evidence type="ECO:0000256" key="4">
    <source>
        <dbReference type="ARBA" id="ARBA00022692"/>
    </source>
</evidence>
<feature type="compositionally biased region" description="Basic and acidic residues" evidence="7">
    <location>
        <begin position="849"/>
        <end position="861"/>
    </location>
</feature>
<dbReference type="PANTHER" id="PTHR33406">
    <property type="entry name" value="MEMBRANE PROTEIN MJ1562-RELATED"/>
    <property type="match status" value="1"/>
</dbReference>
<dbReference type="PROSITE" id="PS50156">
    <property type="entry name" value="SSD"/>
    <property type="match status" value="2"/>
</dbReference>
<evidence type="ECO:0000256" key="6">
    <source>
        <dbReference type="ARBA" id="ARBA00023136"/>
    </source>
</evidence>
<feature type="transmembrane region" description="Helical" evidence="8">
    <location>
        <begin position="733"/>
        <end position="759"/>
    </location>
</feature>
<feature type="transmembrane region" description="Helical" evidence="8">
    <location>
        <begin position="292"/>
        <end position="308"/>
    </location>
</feature>
<name>A0A8J3RXQ0_PLARO</name>
<keyword evidence="3" id="KW-1003">Cell membrane</keyword>
<evidence type="ECO:0000256" key="8">
    <source>
        <dbReference type="SAM" id="Phobius"/>
    </source>
</evidence>
<comment type="subcellular location">
    <subcellularLocation>
        <location evidence="1">Cell membrane</location>
        <topology evidence="1">Multi-pass membrane protein</topology>
    </subcellularLocation>
</comment>
<feature type="transmembrane region" description="Helical" evidence="8">
    <location>
        <begin position="692"/>
        <end position="712"/>
    </location>
</feature>
<evidence type="ECO:0000256" key="1">
    <source>
        <dbReference type="ARBA" id="ARBA00004651"/>
    </source>
</evidence>
<dbReference type="Pfam" id="PF03176">
    <property type="entry name" value="MMPL"/>
    <property type="match status" value="2"/>
</dbReference>